<gene>
    <name evidence="1" type="ORF">SAMN04488035_2566</name>
</gene>
<dbReference type="OrthoDB" id="3256527at2"/>
<name>A0A1I2HZ03_9MICO</name>
<reference evidence="2" key="1">
    <citation type="submission" date="2016-10" db="EMBL/GenBank/DDBJ databases">
        <authorList>
            <person name="Varghese N."/>
            <person name="Submissions S."/>
        </authorList>
    </citation>
    <scope>NUCLEOTIDE SEQUENCE [LARGE SCALE GENOMIC DNA]</scope>
    <source>
        <strain evidence="2">DSM 19083</strain>
    </source>
</reference>
<proteinExistence type="predicted"/>
<evidence type="ECO:0000313" key="1">
    <source>
        <dbReference type="EMBL" id="SFF33866.1"/>
    </source>
</evidence>
<accession>A0A1I2HZ03</accession>
<organism evidence="1 2">
    <name type="scientific">Flavimobilis marinus</name>
    <dbReference type="NCBI Taxonomy" id="285351"/>
    <lineage>
        <taxon>Bacteria</taxon>
        <taxon>Bacillati</taxon>
        <taxon>Actinomycetota</taxon>
        <taxon>Actinomycetes</taxon>
        <taxon>Micrococcales</taxon>
        <taxon>Jonesiaceae</taxon>
        <taxon>Flavimobilis</taxon>
    </lineage>
</organism>
<sequence>MPSYRVTATVGALAPGVDPETILPTAADAGRELTTVEAWDVGVVRGQARITVRFLAEDNPAAFRVADHVCATTGALADIEGSAVTRRYGNRWYPIRRGERERSVMW</sequence>
<dbReference type="AlphaFoldDB" id="A0A1I2HZ03"/>
<dbReference type="Proteomes" id="UP000198520">
    <property type="component" value="Unassembled WGS sequence"/>
</dbReference>
<dbReference type="EMBL" id="FONZ01000005">
    <property type="protein sequence ID" value="SFF33866.1"/>
    <property type="molecule type" value="Genomic_DNA"/>
</dbReference>
<dbReference type="RefSeq" id="WP_093379500.1">
    <property type="nucleotide sequence ID" value="NZ_BNAN01000001.1"/>
</dbReference>
<dbReference type="STRING" id="285351.SAMN04488035_2566"/>
<keyword evidence="2" id="KW-1185">Reference proteome</keyword>
<evidence type="ECO:0000313" key="2">
    <source>
        <dbReference type="Proteomes" id="UP000198520"/>
    </source>
</evidence>
<protein>
    <submittedName>
        <fullName evidence="1">Uncharacterized protein</fullName>
    </submittedName>
</protein>